<reference evidence="8 9" key="1">
    <citation type="submission" date="2019-07" db="EMBL/GenBank/DDBJ databases">
        <title>Genomic Encyclopedia of Archaeal and Bacterial Type Strains, Phase II (KMG-II): from individual species to whole genera.</title>
        <authorList>
            <person name="Goeker M."/>
        </authorList>
    </citation>
    <scope>NUCLEOTIDE SEQUENCE [LARGE SCALE GENOMIC DNA]</scope>
    <source>
        <strain evidence="8 9">DSM 18850</strain>
    </source>
</reference>
<dbReference type="EMBL" id="VNHX01000021">
    <property type="protein sequence ID" value="TYP91169.1"/>
    <property type="molecule type" value="Genomic_DNA"/>
</dbReference>
<feature type="domain" description="EamA" evidence="7">
    <location>
        <begin position="15"/>
        <end position="156"/>
    </location>
</feature>
<dbReference type="InterPro" id="IPR000620">
    <property type="entry name" value="EamA_dom"/>
</dbReference>
<dbReference type="PANTHER" id="PTHR32322:SF18">
    <property type="entry name" value="S-ADENOSYLMETHIONINE_S-ADENOSYLHOMOCYSTEINE TRANSPORTER"/>
    <property type="match status" value="1"/>
</dbReference>
<accession>A0A5S5D9B0</accession>
<name>A0A5S5D9B0_9SPHI</name>
<gene>
    <name evidence="8" type="ORF">BC792_12111</name>
</gene>
<keyword evidence="9" id="KW-1185">Reference proteome</keyword>
<feature type="transmembrane region" description="Helical" evidence="6">
    <location>
        <begin position="141"/>
        <end position="158"/>
    </location>
</feature>
<dbReference type="SUPFAM" id="SSF103481">
    <property type="entry name" value="Multidrug resistance efflux transporter EmrE"/>
    <property type="match status" value="2"/>
</dbReference>
<organism evidence="8 9">
    <name type="scientific">Sphingobacterium allocomposti</name>
    <dbReference type="NCBI Taxonomy" id="415956"/>
    <lineage>
        <taxon>Bacteria</taxon>
        <taxon>Pseudomonadati</taxon>
        <taxon>Bacteroidota</taxon>
        <taxon>Sphingobacteriia</taxon>
        <taxon>Sphingobacteriales</taxon>
        <taxon>Sphingobacteriaceae</taxon>
        <taxon>Sphingobacterium</taxon>
    </lineage>
</organism>
<dbReference type="GO" id="GO:0005886">
    <property type="term" value="C:plasma membrane"/>
    <property type="evidence" value="ECO:0007669"/>
    <property type="project" value="UniProtKB-SubCell"/>
</dbReference>
<proteinExistence type="predicted"/>
<comment type="subcellular location">
    <subcellularLocation>
        <location evidence="1">Cell membrane</location>
        <topology evidence="1">Multi-pass membrane protein</topology>
    </subcellularLocation>
</comment>
<evidence type="ECO:0000313" key="8">
    <source>
        <dbReference type="EMBL" id="TYP91169.1"/>
    </source>
</evidence>
<evidence type="ECO:0000256" key="5">
    <source>
        <dbReference type="ARBA" id="ARBA00023136"/>
    </source>
</evidence>
<evidence type="ECO:0000256" key="2">
    <source>
        <dbReference type="ARBA" id="ARBA00022475"/>
    </source>
</evidence>
<keyword evidence="4 6" id="KW-1133">Transmembrane helix</keyword>
<dbReference type="Proteomes" id="UP000325105">
    <property type="component" value="Unassembled WGS sequence"/>
</dbReference>
<keyword evidence="3 6" id="KW-0812">Transmembrane</keyword>
<feature type="transmembrane region" description="Helical" evidence="6">
    <location>
        <begin position="116"/>
        <end position="134"/>
    </location>
</feature>
<evidence type="ECO:0000259" key="7">
    <source>
        <dbReference type="Pfam" id="PF00892"/>
    </source>
</evidence>
<evidence type="ECO:0000256" key="6">
    <source>
        <dbReference type="SAM" id="Phobius"/>
    </source>
</evidence>
<keyword evidence="2" id="KW-1003">Cell membrane</keyword>
<keyword evidence="5 6" id="KW-0472">Membrane</keyword>
<dbReference type="PANTHER" id="PTHR32322">
    <property type="entry name" value="INNER MEMBRANE TRANSPORTER"/>
    <property type="match status" value="1"/>
</dbReference>
<feature type="transmembrane region" description="Helical" evidence="6">
    <location>
        <begin position="12"/>
        <end position="32"/>
    </location>
</feature>
<feature type="transmembrane region" description="Helical" evidence="6">
    <location>
        <begin position="219"/>
        <end position="242"/>
    </location>
</feature>
<feature type="transmembrane region" description="Helical" evidence="6">
    <location>
        <begin position="283"/>
        <end position="302"/>
    </location>
</feature>
<dbReference type="Pfam" id="PF00892">
    <property type="entry name" value="EamA"/>
    <property type="match status" value="2"/>
</dbReference>
<feature type="transmembrane region" description="Helical" evidence="6">
    <location>
        <begin position="85"/>
        <end position="104"/>
    </location>
</feature>
<dbReference type="RefSeq" id="WP_246155091.1">
    <property type="nucleotide sequence ID" value="NZ_VNHX01000021.1"/>
</dbReference>
<comment type="caution">
    <text evidence="8">The sequence shown here is derived from an EMBL/GenBank/DDBJ whole genome shotgun (WGS) entry which is preliminary data.</text>
</comment>
<protein>
    <submittedName>
        <fullName evidence="8">Chloramphenicol-sensitive protein RarD</fullName>
    </submittedName>
</protein>
<dbReference type="InterPro" id="IPR037185">
    <property type="entry name" value="EmrE-like"/>
</dbReference>
<dbReference type="Gene3D" id="1.10.3730.20">
    <property type="match status" value="1"/>
</dbReference>
<evidence type="ECO:0000256" key="4">
    <source>
        <dbReference type="ARBA" id="ARBA00022989"/>
    </source>
</evidence>
<feature type="transmembrane region" description="Helical" evidence="6">
    <location>
        <begin position="192"/>
        <end position="213"/>
    </location>
</feature>
<dbReference type="InterPro" id="IPR050638">
    <property type="entry name" value="AA-Vitamin_Transporters"/>
</dbReference>
<feature type="transmembrane region" description="Helical" evidence="6">
    <location>
        <begin position="44"/>
        <end position="64"/>
    </location>
</feature>
<dbReference type="AlphaFoldDB" id="A0A5S5D9B0"/>
<evidence type="ECO:0000256" key="3">
    <source>
        <dbReference type="ARBA" id="ARBA00022692"/>
    </source>
</evidence>
<evidence type="ECO:0000256" key="1">
    <source>
        <dbReference type="ARBA" id="ARBA00004651"/>
    </source>
</evidence>
<evidence type="ECO:0000313" key="9">
    <source>
        <dbReference type="Proteomes" id="UP000325105"/>
    </source>
</evidence>
<feature type="transmembrane region" description="Helical" evidence="6">
    <location>
        <begin position="254"/>
        <end position="271"/>
    </location>
</feature>
<sequence length="309" mass="35206">MEYQKKTPTSRRSYFLAAFLAPLMWGFMAIPVRWVKEWPAEDILNFRILSALVVLWSFILLFRRRALRKDMQYFRSLPAAEKTKAVWLTLLASIFIFGNWYTYIYTINSISVQSAAFAYLICPLITTLCAFFLLREQLSGIKWAALALALVSVSLLASGSFVDGLWSLAIAAFYAFYLITQRVLQGFDKLHILAAQLTICSIFLVPILFIQGHPVPGDLTFWAAIIFIAVVFTIIPLFLSMYALTRISSSTTGILLYVNPLIAFGLALFYFKEPMDPHKYLAYGILLVAIVLFNGQTIRKILLPQRRQH</sequence>
<feature type="transmembrane region" description="Helical" evidence="6">
    <location>
        <begin position="164"/>
        <end position="180"/>
    </location>
</feature>
<feature type="domain" description="EamA" evidence="7">
    <location>
        <begin position="165"/>
        <end position="294"/>
    </location>
</feature>